<keyword evidence="2" id="KW-1185">Reference proteome</keyword>
<dbReference type="SUPFAM" id="SSF103473">
    <property type="entry name" value="MFS general substrate transporter"/>
    <property type="match status" value="1"/>
</dbReference>
<sequence>MDDVEGVSCYDESVAPVAAHVVRRLGGGGRGGRAAGGGPARTRTARIARIARTGMTVLDPPRLLTRPVLVLAAGVAVNRMGSFVQVLLVVFLTSAGHPAGRAGLALTAYGAGAVAGCCSGGAATDRFRPRPAIIGWACTGRSSR</sequence>
<accession>A0ABV9U8F9</accession>
<organism evidence="1 2">
    <name type="scientific">Actinomadura gamaensis</name>
    <dbReference type="NCBI Taxonomy" id="1763541"/>
    <lineage>
        <taxon>Bacteria</taxon>
        <taxon>Bacillati</taxon>
        <taxon>Actinomycetota</taxon>
        <taxon>Actinomycetes</taxon>
        <taxon>Streptosporangiales</taxon>
        <taxon>Thermomonosporaceae</taxon>
        <taxon>Actinomadura</taxon>
    </lineage>
</organism>
<reference evidence="2" key="1">
    <citation type="journal article" date="2019" name="Int. J. Syst. Evol. Microbiol.">
        <title>The Global Catalogue of Microorganisms (GCM) 10K type strain sequencing project: providing services to taxonomists for standard genome sequencing and annotation.</title>
        <authorList>
            <consortium name="The Broad Institute Genomics Platform"/>
            <consortium name="The Broad Institute Genome Sequencing Center for Infectious Disease"/>
            <person name="Wu L."/>
            <person name="Ma J."/>
        </authorList>
    </citation>
    <scope>NUCLEOTIDE SEQUENCE [LARGE SCALE GENOMIC DNA]</scope>
    <source>
        <strain evidence="2">KLKA75</strain>
    </source>
</reference>
<name>A0ABV9U8F9_9ACTN</name>
<evidence type="ECO:0000313" key="1">
    <source>
        <dbReference type="EMBL" id="MFC4911635.1"/>
    </source>
</evidence>
<protein>
    <recommendedName>
        <fullName evidence="3">MFS transporter</fullName>
    </recommendedName>
</protein>
<gene>
    <name evidence="1" type="ORF">ACFPCY_30325</name>
</gene>
<evidence type="ECO:0000313" key="2">
    <source>
        <dbReference type="Proteomes" id="UP001595872"/>
    </source>
</evidence>
<dbReference type="Proteomes" id="UP001595872">
    <property type="component" value="Unassembled WGS sequence"/>
</dbReference>
<dbReference type="RefSeq" id="WP_378260760.1">
    <property type="nucleotide sequence ID" value="NZ_JBHSIT010000010.1"/>
</dbReference>
<dbReference type="EMBL" id="JBHSIT010000010">
    <property type="protein sequence ID" value="MFC4911635.1"/>
    <property type="molecule type" value="Genomic_DNA"/>
</dbReference>
<proteinExistence type="predicted"/>
<dbReference type="InterPro" id="IPR036259">
    <property type="entry name" value="MFS_trans_sf"/>
</dbReference>
<comment type="caution">
    <text evidence="1">The sequence shown here is derived from an EMBL/GenBank/DDBJ whole genome shotgun (WGS) entry which is preliminary data.</text>
</comment>
<evidence type="ECO:0008006" key="3">
    <source>
        <dbReference type="Google" id="ProtNLM"/>
    </source>
</evidence>